<evidence type="ECO:0000259" key="1">
    <source>
        <dbReference type="PROSITE" id="PS51782"/>
    </source>
</evidence>
<accession>A0ABS9NL20</accession>
<dbReference type="Proteomes" id="UP001298424">
    <property type="component" value="Unassembled WGS sequence"/>
</dbReference>
<name>A0ABS9NL20_9NEIS</name>
<dbReference type="RefSeq" id="WP_238745907.1">
    <property type="nucleotide sequence ID" value="NZ_JAKOOW010000009.1"/>
</dbReference>
<reference evidence="2 3" key="1">
    <citation type="submission" date="2022-02" db="EMBL/GenBank/DDBJ databases">
        <title>Genome sequence data of Kingella unionensis sp. nov. strain CICC 24913 (CCUG 75125).</title>
        <authorList>
            <person name="Xiao M."/>
        </authorList>
    </citation>
    <scope>NUCLEOTIDE SEQUENCE [LARGE SCALE GENOMIC DNA]</scope>
    <source>
        <strain evidence="2 3">CICC 24913</strain>
    </source>
</reference>
<dbReference type="CDD" id="cd00118">
    <property type="entry name" value="LysM"/>
    <property type="match status" value="1"/>
</dbReference>
<dbReference type="InterPro" id="IPR018392">
    <property type="entry name" value="LysM"/>
</dbReference>
<gene>
    <name evidence="2" type="ORF">MB824_03235</name>
</gene>
<evidence type="ECO:0000313" key="3">
    <source>
        <dbReference type="Proteomes" id="UP001298424"/>
    </source>
</evidence>
<evidence type="ECO:0000313" key="2">
    <source>
        <dbReference type="EMBL" id="MCG6503509.1"/>
    </source>
</evidence>
<proteinExistence type="predicted"/>
<protein>
    <submittedName>
        <fullName evidence="2">Tail protein X</fullName>
    </submittedName>
</protein>
<dbReference type="PROSITE" id="PS51782">
    <property type="entry name" value="LYSM"/>
    <property type="match status" value="1"/>
</dbReference>
<dbReference type="InterPro" id="IPR008861">
    <property type="entry name" value="GpX-like"/>
</dbReference>
<organism evidence="2 3">
    <name type="scientific">Kingella pumchi</name>
    <dbReference type="NCBI Taxonomy" id="2779506"/>
    <lineage>
        <taxon>Bacteria</taxon>
        <taxon>Pseudomonadati</taxon>
        <taxon>Pseudomonadota</taxon>
        <taxon>Betaproteobacteria</taxon>
        <taxon>Neisseriales</taxon>
        <taxon>Neisseriaceae</taxon>
        <taxon>Kingella</taxon>
    </lineage>
</organism>
<comment type="caution">
    <text evidence="2">The sequence shown here is derived from an EMBL/GenBank/DDBJ whole genome shotgun (WGS) entry which is preliminary data.</text>
</comment>
<dbReference type="Pfam" id="PF05489">
    <property type="entry name" value="Phage_tail_X"/>
    <property type="match status" value="1"/>
</dbReference>
<dbReference type="Gene3D" id="3.10.350.10">
    <property type="entry name" value="LysM domain"/>
    <property type="match status" value="1"/>
</dbReference>
<sequence length="69" mass="7680">MKTITSRQGDTLSAIAYRHYGESRGQVERILEANPYLCAQPALLPAGISIRLPEAQPKQKTTPTLNLWD</sequence>
<dbReference type="EMBL" id="JAKOOW010000009">
    <property type="protein sequence ID" value="MCG6503509.1"/>
    <property type="molecule type" value="Genomic_DNA"/>
</dbReference>
<dbReference type="InterPro" id="IPR036779">
    <property type="entry name" value="LysM_dom_sf"/>
</dbReference>
<keyword evidence="3" id="KW-1185">Reference proteome</keyword>
<feature type="domain" description="LysM" evidence="1">
    <location>
        <begin position="2"/>
        <end position="52"/>
    </location>
</feature>